<keyword evidence="1" id="KW-0862">Zinc</keyword>
<dbReference type="OrthoDB" id="1751090at2759"/>
<dbReference type="PROSITE" id="PS50158">
    <property type="entry name" value="ZF_CCHC"/>
    <property type="match status" value="1"/>
</dbReference>
<comment type="caution">
    <text evidence="4">The sequence shown here is derived from an EMBL/GenBank/DDBJ whole genome shotgun (WGS) entry which is preliminary data.</text>
</comment>
<sequence>MEASSSGVFLGAVGVASRAAAIGIYVAAWGDSSRAATTSTGQHSSNGRPVCSHCGKSGHVVANCFDIIGYLDWYSPSNSGCGGREWAGPGRRGGGGRGRGGTTHVNAAATSLAPDFGFGSQLSEFGRDAITGLSNEQ</sequence>
<dbReference type="AlphaFoldDB" id="A0A5A7QI46"/>
<reference evidence="5" key="1">
    <citation type="journal article" date="2019" name="Curr. Biol.">
        <title>Genome Sequence of Striga asiatica Provides Insight into the Evolution of Plant Parasitism.</title>
        <authorList>
            <person name="Yoshida S."/>
            <person name="Kim S."/>
            <person name="Wafula E.K."/>
            <person name="Tanskanen J."/>
            <person name="Kim Y.M."/>
            <person name="Honaas L."/>
            <person name="Yang Z."/>
            <person name="Spallek T."/>
            <person name="Conn C.E."/>
            <person name="Ichihashi Y."/>
            <person name="Cheong K."/>
            <person name="Cui S."/>
            <person name="Der J.P."/>
            <person name="Gundlach H."/>
            <person name="Jiao Y."/>
            <person name="Hori C."/>
            <person name="Ishida J.K."/>
            <person name="Kasahara H."/>
            <person name="Kiba T."/>
            <person name="Kim M.S."/>
            <person name="Koo N."/>
            <person name="Laohavisit A."/>
            <person name="Lee Y.H."/>
            <person name="Lumba S."/>
            <person name="McCourt P."/>
            <person name="Mortimer J.C."/>
            <person name="Mutuku J.M."/>
            <person name="Nomura T."/>
            <person name="Sasaki-Sekimoto Y."/>
            <person name="Seto Y."/>
            <person name="Wang Y."/>
            <person name="Wakatake T."/>
            <person name="Sakakibara H."/>
            <person name="Demura T."/>
            <person name="Yamaguchi S."/>
            <person name="Yoneyama K."/>
            <person name="Manabe R.I."/>
            <person name="Nelson D.C."/>
            <person name="Schulman A.H."/>
            <person name="Timko M.P."/>
            <person name="dePamphilis C.W."/>
            <person name="Choi D."/>
            <person name="Shirasu K."/>
        </authorList>
    </citation>
    <scope>NUCLEOTIDE SEQUENCE [LARGE SCALE GENOMIC DNA]</scope>
    <source>
        <strain evidence="5">cv. UVA1</strain>
    </source>
</reference>
<dbReference type="GO" id="GO:0003676">
    <property type="term" value="F:nucleic acid binding"/>
    <property type="evidence" value="ECO:0007669"/>
    <property type="project" value="InterPro"/>
</dbReference>
<proteinExistence type="predicted"/>
<dbReference type="InterPro" id="IPR001878">
    <property type="entry name" value="Znf_CCHC"/>
</dbReference>
<organism evidence="4 5">
    <name type="scientific">Striga asiatica</name>
    <name type="common">Asiatic witchweed</name>
    <name type="synonym">Buchnera asiatica</name>
    <dbReference type="NCBI Taxonomy" id="4170"/>
    <lineage>
        <taxon>Eukaryota</taxon>
        <taxon>Viridiplantae</taxon>
        <taxon>Streptophyta</taxon>
        <taxon>Embryophyta</taxon>
        <taxon>Tracheophyta</taxon>
        <taxon>Spermatophyta</taxon>
        <taxon>Magnoliopsida</taxon>
        <taxon>eudicotyledons</taxon>
        <taxon>Gunneridae</taxon>
        <taxon>Pentapetalae</taxon>
        <taxon>asterids</taxon>
        <taxon>lamiids</taxon>
        <taxon>Lamiales</taxon>
        <taxon>Orobanchaceae</taxon>
        <taxon>Buchnereae</taxon>
        <taxon>Striga</taxon>
    </lineage>
</organism>
<dbReference type="InterPro" id="IPR036875">
    <property type="entry name" value="Znf_CCHC_sf"/>
</dbReference>
<evidence type="ECO:0000256" key="2">
    <source>
        <dbReference type="SAM" id="MobiDB-lite"/>
    </source>
</evidence>
<dbReference type="Proteomes" id="UP000325081">
    <property type="component" value="Unassembled WGS sequence"/>
</dbReference>
<keyword evidence="5" id="KW-1185">Reference proteome</keyword>
<keyword evidence="1" id="KW-0479">Metal-binding</keyword>
<name>A0A5A7QI46_STRAF</name>
<protein>
    <submittedName>
        <fullName evidence="4">Polyprotein</fullName>
    </submittedName>
</protein>
<evidence type="ECO:0000256" key="1">
    <source>
        <dbReference type="PROSITE-ProRule" id="PRU00047"/>
    </source>
</evidence>
<dbReference type="GO" id="GO:0008270">
    <property type="term" value="F:zinc ion binding"/>
    <property type="evidence" value="ECO:0007669"/>
    <property type="project" value="UniProtKB-KW"/>
</dbReference>
<gene>
    <name evidence="4" type="ORF">STAS_21497</name>
</gene>
<keyword evidence="1" id="KW-0863">Zinc-finger</keyword>
<evidence type="ECO:0000313" key="5">
    <source>
        <dbReference type="Proteomes" id="UP000325081"/>
    </source>
</evidence>
<feature type="domain" description="CCHC-type" evidence="3">
    <location>
        <begin position="51"/>
        <end position="64"/>
    </location>
</feature>
<feature type="region of interest" description="Disordered" evidence="2">
    <location>
        <begin position="82"/>
        <end position="104"/>
    </location>
</feature>
<feature type="compositionally biased region" description="Gly residues" evidence="2">
    <location>
        <begin position="82"/>
        <end position="101"/>
    </location>
</feature>
<dbReference type="EMBL" id="BKCP01007037">
    <property type="protein sequence ID" value="GER44592.1"/>
    <property type="molecule type" value="Genomic_DNA"/>
</dbReference>
<evidence type="ECO:0000313" key="4">
    <source>
        <dbReference type="EMBL" id="GER44592.1"/>
    </source>
</evidence>
<accession>A0A5A7QI46</accession>
<evidence type="ECO:0000259" key="3">
    <source>
        <dbReference type="PROSITE" id="PS50158"/>
    </source>
</evidence>
<dbReference type="SUPFAM" id="SSF57756">
    <property type="entry name" value="Retrovirus zinc finger-like domains"/>
    <property type="match status" value="1"/>
</dbReference>